<proteinExistence type="inferred from homology"/>
<dbReference type="Gene3D" id="3.30.420.40">
    <property type="match status" value="1"/>
</dbReference>
<dbReference type="InterPro" id="IPR000407">
    <property type="entry name" value="GDA1_CD39_NTPase"/>
</dbReference>
<accession>A0A444YA43</accession>
<evidence type="ECO:0000313" key="4">
    <source>
        <dbReference type="EMBL" id="RYQ98793.1"/>
    </source>
</evidence>
<evidence type="ECO:0000256" key="1">
    <source>
        <dbReference type="ARBA" id="ARBA00009283"/>
    </source>
</evidence>
<dbReference type="Proteomes" id="UP000289738">
    <property type="component" value="Chromosome B07"/>
</dbReference>
<sequence length="93" mass="10442">MVAVPLVLVMIVLYVLPSISSNESIEDYTLTHHKIFPDNRASSFYVVVFDAGSSGSHIHVFHFDRNLNLVHIGKDLELFIQVGDILPICILLH</sequence>
<comment type="caution">
    <text evidence="4">The sequence shown here is derived from an EMBL/GenBank/DDBJ whole genome shotgun (WGS) entry which is preliminary data.</text>
</comment>
<evidence type="ECO:0000313" key="5">
    <source>
        <dbReference type="Proteomes" id="UP000289738"/>
    </source>
</evidence>
<protein>
    <recommendedName>
        <fullName evidence="6">Apyrase</fullName>
    </recommendedName>
</protein>
<evidence type="ECO:0008006" key="6">
    <source>
        <dbReference type="Google" id="ProtNLM"/>
    </source>
</evidence>
<evidence type="ECO:0000256" key="3">
    <source>
        <dbReference type="SAM" id="SignalP"/>
    </source>
</evidence>
<dbReference type="STRING" id="3818.A0A444YA43"/>
<reference evidence="4 5" key="1">
    <citation type="submission" date="2019-01" db="EMBL/GenBank/DDBJ databases">
        <title>Sequencing of cultivated peanut Arachis hypogaea provides insights into genome evolution and oil improvement.</title>
        <authorList>
            <person name="Chen X."/>
        </authorList>
    </citation>
    <scope>NUCLEOTIDE SEQUENCE [LARGE SCALE GENOMIC DNA]</scope>
    <source>
        <strain evidence="5">cv. Fuhuasheng</strain>
        <tissue evidence="4">Leaves</tissue>
    </source>
</reference>
<feature type="signal peptide" evidence="3">
    <location>
        <begin position="1"/>
        <end position="21"/>
    </location>
</feature>
<keyword evidence="2" id="KW-0378">Hydrolase</keyword>
<name>A0A444YA43_ARAHY</name>
<dbReference type="AlphaFoldDB" id="A0A444YA43"/>
<organism evidence="4 5">
    <name type="scientific">Arachis hypogaea</name>
    <name type="common">Peanut</name>
    <dbReference type="NCBI Taxonomy" id="3818"/>
    <lineage>
        <taxon>Eukaryota</taxon>
        <taxon>Viridiplantae</taxon>
        <taxon>Streptophyta</taxon>
        <taxon>Embryophyta</taxon>
        <taxon>Tracheophyta</taxon>
        <taxon>Spermatophyta</taxon>
        <taxon>Magnoliopsida</taxon>
        <taxon>eudicotyledons</taxon>
        <taxon>Gunneridae</taxon>
        <taxon>Pentapetalae</taxon>
        <taxon>rosids</taxon>
        <taxon>fabids</taxon>
        <taxon>Fabales</taxon>
        <taxon>Fabaceae</taxon>
        <taxon>Papilionoideae</taxon>
        <taxon>50 kb inversion clade</taxon>
        <taxon>dalbergioids sensu lato</taxon>
        <taxon>Dalbergieae</taxon>
        <taxon>Pterocarpus clade</taxon>
        <taxon>Arachis</taxon>
    </lineage>
</organism>
<dbReference type="EMBL" id="SDMP01000017">
    <property type="protein sequence ID" value="RYQ98793.1"/>
    <property type="molecule type" value="Genomic_DNA"/>
</dbReference>
<comment type="similarity">
    <text evidence="1">Belongs to the GDA1/CD39 NTPase family.</text>
</comment>
<evidence type="ECO:0000256" key="2">
    <source>
        <dbReference type="ARBA" id="ARBA00022801"/>
    </source>
</evidence>
<dbReference type="GO" id="GO:0016787">
    <property type="term" value="F:hydrolase activity"/>
    <property type="evidence" value="ECO:0007669"/>
    <property type="project" value="UniProtKB-KW"/>
</dbReference>
<keyword evidence="5" id="KW-1185">Reference proteome</keyword>
<feature type="chain" id="PRO_5019587407" description="Apyrase" evidence="3">
    <location>
        <begin position="22"/>
        <end position="93"/>
    </location>
</feature>
<dbReference type="Pfam" id="PF01150">
    <property type="entry name" value="GDA1_CD39"/>
    <property type="match status" value="1"/>
</dbReference>
<gene>
    <name evidence="4" type="ORF">Ahy_B07g086595</name>
</gene>
<keyword evidence="3" id="KW-0732">Signal</keyword>